<feature type="domain" description="ABC-2 type transporter transmembrane" evidence="9">
    <location>
        <begin position="61"/>
        <end position="252"/>
    </location>
</feature>
<organism evidence="10 11">
    <name type="scientific">Streptantibioticus rubrisoli</name>
    <dbReference type="NCBI Taxonomy" id="1387313"/>
    <lineage>
        <taxon>Bacteria</taxon>
        <taxon>Bacillati</taxon>
        <taxon>Actinomycetota</taxon>
        <taxon>Actinomycetes</taxon>
        <taxon>Kitasatosporales</taxon>
        <taxon>Streptomycetaceae</taxon>
        <taxon>Streptantibioticus</taxon>
    </lineage>
</organism>
<comment type="similarity">
    <text evidence="2">Belongs to the ABC-2 integral membrane protein family.</text>
</comment>
<evidence type="ECO:0000256" key="1">
    <source>
        <dbReference type="ARBA" id="ARBA00004429"/>
    </source>
</evidence>
<evidence type="ECO:0000256" key="8">
    <source>
        <dbReference type="SAM" id="Phobius"/>
    </source>
</evidence>
<keyword evidence="11" id="KW-1185">Reference proteome</keyword>
<dbReference type="Pfam" id="PF01061">
    <property type="entry name" value="ABC2_membrane"/>
    <property type="match status" value="1"/>
</dbReference>
<feature type="transmembrane region" description="Helical" evidence="8">
    <location>
        <begin position="100"/>
        <end position="117"/>
    </location>
</feature>
<sequence>MTVDLAPPPVVVTAPLREPDPARLAAAHGLSASGVRPPLPEYVRQLWARRHFVVAYATSRLTAMYATAKLGQAWQVMTPLLNAGVYYLVFGLLLGTSHGIAHYIPYLCTGVFVFNFTQSSALSGTRAISDNLGLIRVLHFPRACLPIAVTLIQLQQLLFSMGVLGAIVLACGVPLTAHWLLAVPALLLQCVFNAGMALALARIGAKVTDVAQLLPFLLRTWMYFCGIFYDLRVFTAHAPHWVAAVLEANPGLVYLALTRYALIDTVTARSLPAHVWPLALGWAVVMGVGGFVFFWKAEEQYGRG</sequence>
<keyword evidence="5 8" id="KW-0812">Transmembrane</keyword>
<keyword evidence="3" id="KW-0813">Transport</keyword>
<name>A0ABT1P5K8_9ACTN</name>
<evidence type="ECO:0000256" key="2">
    <source>
        <dbReference type="ARBA" id="ARBA00007783"/>
    </source>
</evidence>
<dbReference type="InterPro" id="IPR013525">
    <property type="entry name" value="ABC2_TM"/>
</dbReference>
<dbReference type="PANTHER" id="PTHR30413">
    <property type="entry name" value="INNER MEMBRANE TRANSPORT PERMEASE"/>
    <property type="match status" value="1"/>
</dbReference>
<evidence type="ECO:0000256" key="6">
    <source>
        <dbReference type="ARBA" id="ARBA00022989"/>
    </source>
</evidence>
<feature type="transmembrane region" description="Helical" evidence="8">
    <location>
        <begin position="181"/>
        <end position="201"/>
    </location>
</feature>
<evidence type="ECO:0000256" key="7">
    <source>
        <dbReference type="ARBA" id="ARBA00023136"/>
    </source>
</evidence>
<dbReference type="PANTHER" id="PTHR30413:SF8">
    <property type="entry name" value="TRANSPORT PERMEASE PROTEIN"/>
    <property type="match status" value="1"/>
</dbReference>
<evidence type="ECO:0000313" key="11">
    <source>
        <dbReference type="Proteomes" id="UP001206206"/>
    </source>
</evidence>
<feature type="transmembrane region" description="Helical" evidence="8">
    <location>
        <begin position="241"/>
        <end position="263"/>
    </location>
</feature>
<dbReference type="EMBL" id="JANFNH010000001">
    <property type="protein sequence ID" value="MCQ4040640.1"/>
    <property type="molecule type" value="Genomic_DNA"/>
</dbReference>
<evidence type="ECO:0000256" key="5">
    <source>
        <dbReference type="ARBA" id="ARBA00022692"/>
    </source>
</evidence>
<keyword evidence="4" id="KW-1003">Cell membrane</keyword>
<evidence type="ECO:0000256" key="4">
    <source>
        <dbReference type="ARBA" id="ARBA00022475"/>
    </source>
</evidence>
<accession>A0ABT1P5K8</accession>
<gene>
    <name evidence="10" type="ORF">NON19_01045</name>
</gene>
<evidence type="ECO:0000256" key="3">
    <source>
        <dbReference type="ARBA" id="ARBA00022448"/>
    </source>
</evidence>
<feature type="transmembrane region" description="Helical" evidence="8">
    <location>
        <begin position="275"/>
        <end position="295"/>
    </location>
</feature>
<proteinExistence type="inferred from homology"/>
<protein>
    <submittedName>
        <fullName evidence="10">ABC transporter permease</fullName>
    </submittedName>
</protein>
<feature type="transmembrane region" description="Helical" evidence="8">
    <location>
        <begin position="157"/>
        <end position="175"/>
    </location>
</feature>
<evidence type="ECO:0000259" key="9">
    <source>
        <dbReference type="Pfam" id="PF01061"/>
    </source>
</evidence>
<comment type="caution">
    <text evidence="10">The sequence shown here is derived from an EMBL/GenBank/DDBJ whole genome shotgun (WGS) entry which is preliminary data.</text>
</comment>
<evidence type="ECO:0000313" key="10">
    <source>
        <dbReference type="EMBL" id="MCQ4040640.1"/>
    </source>
</evidence>
<feature type="transmembrane region" description="Helical" evidence="8">
    <location>
        <begin position="73"/>
        <end position="94"/>
    </location>
</feature>
<dbReference type="Proteomes" id="UP001206206">
    <property type="component" value="Unassembled WGS sequence"/>
</dbReference>
<dbReference type="RefSeq" id="WP_255924590.1">
    <property type="nucleotide sequence ID" value="NZ_JANFNH010000001.1"/>
</dbReference>
<keyword evidence="7 8" id="KW-0472">Membrane</keyword>
<comment type="subcellular location">
    <subcellularLocation>
        <location evidence="1">Cell inner membrane</location>
        <topology evidence="1">Multi-pass membrane protein</topology>
    </subcellularLocation>
</comment>
<keyword evidence="6 8" id="KW-1133">Transmembrane helix</keyword>
<feature type="transmembrane region" description="Helical" evidence="8">
    <location>
        <begin position="213"/>
        <end position="229"/>
    </location>
</feature>
<reference evidence="10 11" key="1">
    <citation type="submission" date="2022-06" db="EMBL/GenBank/DDBJ databases">
        <title>Draft genome sequence of type strain Streptomyces rubrisoli DSM 42083.</title>
        <authorList>
            <person name="Duangmal K."/>
            <person name="Klaysubun C."/>
        </authorList>
    </citation>
    <scope>NUCLEOTIDE SEQUENCE [LARGE SCALE GENOMIC DNA]</scope>
    <source>
        <strain evidence="10 11">DSM 42083</strain>
    </source>
</reference>